<keyword evidence="2" id="KW-1185">Reference proteome</keyword>
<sequence length="248" mass="27920">MAATLINNTIQIYFESVYGMADEGMVQMFKALESSGLRGFLGCFFAIYEVALVEFFQNYSVRDNKVVSAVQGKAVEISEECISMGAEHLKTSCKKREMKFEFRLLNDILVNWGRLLFNIFKDMVTPASKQARGFAVQICILLLKGEPDLDLGESKEFPPHKILTAKTVGTYVAKNKNITVEEVVDKPVVKKTAPKRIPAPAIGDLAAKNKRTTVLGIWIRPPTRQRKNKNIEPGGDQYEKQIYIIRHS</sequence>
<proteinExistence type="predicted"/>
<dbReference type="EMBL" id="KQ989582">
    <property type="protein sequence ID" value="KZV54174.1"/>
    <property type="molecule type" value="Genomic_DNA"/>
</dbReference>
<accession>A0A2Z7D3H9</accession>
<dbReference type="Proteomes" id="UP000250235">
    <property type="component" value="Unassembled WGS sequence"/>
</dbReference>
<reference evidence="1 2" key="1">
    <citation type="journal article" date="2015" name="Proc. Natl. Acad. Sci. U.S.A.">
        <title>The resurrection genome of Boea hygrometrica: A blueprint for survival of dehydration.</title>
        <authorList>
            <person name="Xiao L."/>
            <person name="Yang G."/>
            <person name="Zhang L."/>
            <person name="Yang X."/>
            <person name="Zhao S."/>
            <person name="Ji Z."/>
            <person name="Zhou Q."/>
            <person name="Hu M."/>
            <person name="Wang Y."/>
            <person name="Chen M."/>
            <person name="Xu Y."/>
            <person name="Jin H."/>
            <person name="Xiao X."/>
            <person name="Hu G."/>
            <person name="Bao F."/>
            <person name="Hu Y."/>
            <person name="Wan P."/>
            <person name="Li L."/>
            <person name="Deng X."/>
            <person name="Kuang T."/>
            <person name="Xiang C."/>
            <person name="Zhu J.K."/>
            <person name="Oliver M.J."/>
            <person name="He Y."/>
        </authorList>
    </citation>
    <scope>NUCLEOTIDE SEQUENCE [LARGE SCALE GENOMIC DNA]</scope>
    <source>
        <strain evidence="2">cv. XS01</strain>
    </source>
</reference>
<gene>
    <name evidence="1" type="ORF">F511_36108</name>
</gene>
<dbReference type="AlphaFoldDB" id="A0A2Z7D3H9"/>
<evidence type="ECO:0000313" key="2">
    <source>
        <dbReference type="Proteomes" id="UP000250235"/>
    </source>
</evidence>
<organism evidence="1 2">
    <name type="scientific">Dorcoceras hygrometricum</name>
    <dbReference type="NCBI Taxonomy" id="472368"/>
    <lineage>
        <taxon>Eukaryota</taxon>
        <taxon>Viridiplantae</taxon>
        <taxon>Streptophyta</taxon>
        <taxon>Embryophyta</taxon>
        <taxon>Tracheophyta</taxon>
        <taxon>Spermatophyta</taxon>
        <taxon>Magnoliopsida</taxon>
        <taxon>eudicotyledons</taxon>
        <taxon>Gunneridae</taxon>
        <taxon>Pentapetalae</taxon>
        <taxon>asterids</taxon>
        <taxon>lamiids</taxon>
        <taxon>Lamiales</taxon>
        <taxon>Gesneriaceae</taxon>
        <taxon>Didymocarpoideae</taxon>
        <taxon>Trichosporeae</taxon>
        <taxon>Loxocarpinae</taxon>
        <taxon>Dorcoceras</taxon>
    </lineage>
</organism>
<protein>
    <submittedName>
        <fullName evidence="1">Seed imbibition 2</fullName>
    </submittedName>
</protein>
<name>A0A2Z7D3H9_9LAMI</name>
<evidence type="ECO:0000313" key="1">
    <source>
        <dbReference type="EMBL" id="KZV54174.1"/>
    </source>
</evidence>